<evidence type="ECO:0000313" key="2">
    <source>
        <dbReference type="EMBL" id="MBU2712857.1"/>
    </source>
</evidence>
<sequence>MANNAELALEILKGHLNQAEGAGDWLSIDQDRINLFADATLDHQFIHIDPEKAAKLSPFKTTIAHGYLTLSLIPHLTESITAPYKEAFKNLKMMVNYGLDKLRFMNPVPVNSKVRAQRTLLEAELKDERTIQLKQQVTVEIEGQSKPACVAEILVRLIY</sequence>
<dbReference type="EMBL" id="JAGSOY010000051">
    <property type="protein sequence ID" value="MBU2712857.1"/>
    <property type="molecule type" value="Genomic_DNA"/>
</dbReference>
<evidence type="ECO:0000259" key="1">
    <source>
        <dbReference type="Pfam" id="PF01575"/>
    </source>
</evidence>
<name>A0ABS5ZIM2_9GAMM</name>
<comment type="caution">
    <text evidence="2">The sequence shown here is derived from an EMBL/GenBank/DDBJ whole genome shotgun (WGS) entry which is preliminary data.</text>
</comment>
<protein>
    <submittedName>
        <fullName evidence="2">MaoC family dehydratase</fullName>
    </submittedName>
</protein>
<dbReference type="PANTHER" id="PTHR42993:SF1">
    <property type="entry name" value="MAOC-LIKE DEHYDRATASE DOMAIN-CONTAINING PROTEIN"/>
    <property type="match status" value="1"/>
</dbReference>
<dbReference type="InterPro" id="IPR039375">
    <property type="entry name" value="NodN-like"/>
</dbReference>
<evidence type="ECO:0000313" key="3">
    <source>
        <dbReference type="Proteomes" id="UP000690515"/>
    </source>
</evidence>
<proteinExistence type="predicted"/>
<dbReference type="RefSeq" id="WP_215821080.1">
    <property type="nucleotide sequence ID" value="NZ_JAGSOY010000051.1"/>
</dbReference>
<dbReference type="CDD" id="cd03450">
    <property type="entry name" value="NodN"/>
    <property type="match status" value="1"/>
</dbReference>
<dbReference type="Proteomes" id="UP000690515">
    <property type="component" value="Unassembled WGS sequence"/>
</dbReference>
<feature type="domain" description="MaoC-like" evidence="1">
    <location>
        <begin position="23"/>
        <end position="133"/>
    </location>
</feature>
<dbReference type="InterPro" id="IPR002539">
    <property type="entry name" value="MaoC-like_dom"/>
</dbReference>
<organism evidence="2 3">
    <name type="scientific">Zooshikella harenae</name>
    <dbReference type="NCBI Taxonomy" id="2827238"/>
    <lineage>
        <taxon>Bacteria</taxon>
        <taxon>Pseudomonadati</taxon>
        <taxon>Pseudomonadota</taxon>
        <taxon>Gammaproteobacteria</taxon>
        <taxon>Oceanospirillales</taxon>
        <taxon>Zooshikellaceae</taxon>
        <taxon>Zooshikella</taxon>
    </lineage>
</organism>
<accession>A0ABS5ZIM2</accession>
<dbReference type="SUPFAM" id="SSF54637">
    <property type="entry name" value="Thioesterase/thiol ester dehydrase-isomerase"/>
    <property type="match status" value="1"/>
</dbReference>
<dbReference type="Pfam" id="PF01575">
    <property type="entry name" value="MaoC_dehydratas"/>
    <property type="match status" value="1"/>
</dbReference>
<dbReference type="Gene3D" id="3.10.129.10">
    <property type="entry name" value="Hotdog Thioesterase"/>
    <property type="match status" value="1"/>
</dbReference>
<keyword evidence="3" id="KW-1185">Reference proteome</keyword>
<gene>
    <name evidence="2" type="ORF">KCG35_17450</name>
</gene>
<dbReference type="PANTHER" id="PTHR42993">
    <property type="entry name" value="MAOC-LIKE DEHYDRATASE DOMAIN-CONTAINING PROTEIN"/>
    <property type="match status" value="1"/>
</dbReference>
<reference evidence="2 3" key="1">
    <citation type="submission" date="2021-04" db="EMBL/GenBank/DDBJ databases">
        <authorList>
            <person name="Pira H."/>
            <person name="Risdian C."/>
            <person name="Wink J."/>
        </authorList>
    </citation>
    <scope>NUCLEOTIDE SEQUENCE [LARGE SCALE GENOMIC DNA]</scope>
    <source>
        <strain evidence="2 3">WH53</strain>
    </source>
</reference>
<dbReference type="InterPro" id="IPR029069">
    <property type="entry name" value="HotDog_dom_sf"/>
</dbReference>